<protein>
    <submittedName>
        <fullName evidence="1">Uncharacterized protein</fullName>
    </submittedName>
</protein>
<dbReference type="AlphaFoldDB" id="A0A0D9XCU3"/>
<sequence length="131" mass="14642">MASPTRHRRRVALAVCRHTAVVSRAVKRLPEEIRWLGWGTLRPWGHGPRPLEPTGRRVTDDNGNCEDSIAFGMQIGHVATAKNVVLNPCLASMESNGVSESPMMVRNSTIEGEIQRFLMQKCHSVVRDEID</sequence>
<organism evidence="1 2">
    <name type="scientific">Leersia perrieri</name>
    <dbReference type="NCBI Taxonomy" id="77586"/>
    <lineage>
        <taxon>Eukaryota</taxon>
        <taxon>Viridiplantae</taxon>
        <taxon>Streptophyta</taxon>
        <taxon>Embryophyta</taxon>
        <taxon>Tracheophyta</taxon>
        <taxon>Spermatophyta</taxon>
        <taxon>Magnoliopsida</taxon>
        <taxon>Liliopsida</taxon>
        <taxon>Poales</taxon>
        <taxon>Poaceae</taxon>
        <taxon>BOP clade</taxon>
        <taxon>Oryzoideae</taxon>
        <taxon>Oryzeae</taxon>
        <taxon>Oryzinae</taxon>
        <taxon>Leersia</taxon>
    </lineage>
</organism>
<dbReference type="Proteomes" id="UP000032180">
    <property type="component" value="Chromosome 9"/>
</dbReference>
<name>A0A0D9XCU3_9ORYZ</name>
<dbReference type="EnsemblPlants" id="LPERR09G04760.1">
    <property type="protein sequence ID" value="LPERR09G04760.1"/>
    <property type="gene ID" value="LPERR09G04760"/>
</dbReference>
<evidence type="ECO:0000313" key="2">
    <source>
        <dbReference type="Proteomes" id="UP000032180"/>
    </source>
</evidence>
<reference evidence="2" key="2">
    <citation type="submission" date="2013-12" db="EMBL/GenBank/DDBJ databases">
        <authorList>
            <person name="Yu Y."/>
            <person name="Lee S."/>
            <person name="de Baynast K."/>
            <person name="Wissotski M."/>
            <person name="Liu L."/>
            <person name="Talag J."/>
            <person name="Goicoechea J."/>
            <person name="Angelova A."/>
            <person name="Jetty R."/>
            <person name="Kudrna D."/>
            <person name="Golser W."/>
            <person name="Rivera L."/>
            <person name="Zhang J."/>
            <person name="Wing R."/>
        </authorList>
    </citation>
    <scope>NUCLEOTIDE SEQUENCE</scope>
</reference>
<dbReference type="Gramene" id="LPERR09G04760.1">
    <property type="protein sequence ID" value="LPERR09G04760.1"/>
    <property type="gene ID" value="LPERR09G04760"/>
</dbReference>
<evidence type="ECO:0000313" key="1">
    <source>
        <dbReference type="EnsemblPlants" id="LPERR09G04760.1"/>
    </source>
</evidence>
<keyword evidence="2" id="KW-1185">Reference proteome</keyword>
<dbReference type="HOGENOM" id="CLU_1930595_0_0_1"/>
<reference evidence="1" key="3">
    <citation type="submission" date="2015-04" db="UniProtKB">
        <authorList>
            <consortium name="EnsemblPlants"/>
        </authorList>
    </citation>
    <scope>IDENTIFICATION</scope>
</reference>
<reference evidence="1 2" key="1">
    <citation type="submission" date="2012-08" db="EMBL/GenBank/DDBJ databases">
        <title>Oryza genome evolution.</title>
        <authorList>
            <person name="Wing R.A."/>
        </authorList>
    </citation>
    <scope>NUCLEOTIDE SEQUENCE</scope>
</reference>
<proteinExistence type="predicted"/>
<accession>A0A0D9XCU3</accession>